<dbReference type="InterPro" id="IPR050624">
    <property type="entry name" value="HTH-type_Tx_Regulator"/>
</dbReference>
<dbReference type="PANTHER" id="PTHR43479:SF7">
    <property type="entry name" value="TETR-FAMILY TRANSCRIPTIONAL REGULATOR"/>
    <property type="match status" value="1"/>
</dbReference>
<gene>
    <name evidence="4" type="ORF">RU96_GL000507</name>
</gene>
<accession>A0A1L8R5D6</accession>
<evidence type="ECO:0000256" key="2">
    <source>
        <dbReference type="PROSITE-ProRule" id="PRU00335"/>
    </source>
</evidence>
<dbReference type="RefSeq" id="WP_071865044.1">
    <property type="nucleotide sequence ID" value="NZ_JBHLVQ010000018.1"/>
</dbReference>
<dbReference type="EMBL" id="JXKG01000012">
    <property type="protein sequence ID" value="OJG14932.1"/>
    <property type="molecule type" value="Genomic_DNA"/>
</dbReference>
<dbReference type="STRING" id="317010.RU96_GL000507"/>
<dbReference type="PANTHER" id="PTHR43479">
    <property type="entry name" value="ACREF/ENVCD OPERON REPRESSOR-RELATED"/>
    <property type="match status" value="1"/>
</dbReference>
<dbReference type="Gene3D" id="1.10.357.10">
    <property type="entry name" value="Tetracycline Repressor, domain 2"/>
    <property type="match status" value="1"/>
</dbReference>
<dbReference type="OrthoDB" id="9810250at2"/>
<dbReference type="AlphaFoldDB" id="A0A1L8R5D6"/>
<dbReference type="Proteomes" id="UP000182835">
    <property type="component" value="Unassembled WGS sequence"/>
</dbReference>
<comment type="caution">
    <text evidence="4">The sequence shown here is derived from an EMBL/GenBank/DDBJ whole genome shotgun (WGS) entry which is preliminary data.</text>
</comment>
<reference evidence="4 5" key="1">
    <citation type="submission" date="2014-12" db="EMBL/GenBank/DDBJ databases">
        <title>Draft genome sequences of 29 type strains of Enterococci.</title>
        <authorList>
            <person name="Zhong Z."/>
            <person name="Sun Z."/>
            <person name="Liu W."/>
            <person name="Zhang W."/>
            <person name="Zhang H."/>
        </authorList>
    </citation>
    <scope>NUCLEOTIDE SEQUENCE [LARGE SCALE GENOMIC DNA]</scope>
    <source>
        <strain evidence="4 5">DSM 21207</strain>
    </source>
</reference>
<dbReference type="SUPFAM" id="SSF46689">
    <property type="entry name" value="Homeodomain-like"/>
    <property type="match status" value="1"/>
</dbReference>
<evidence type="ECO:0000313" key="4">
    <source>
        <dbReference type="EMBL" id="OJG14932.1"/>
    </source>
</evidence>
<dbReference type="Pfam" id="PF14278">
    <property type="entry name" value="TetR_C_8"/>
    <property type="match status" value="1"/>
</dbReference>
<dbReference type="InterPro" id="IPR009057">
    <property type="entry name" value="Homeodomain-like_sf"/>
</dbReference>
<dbReference type="InterPro" id="IPR039532">
    <property type="entry name" value="TetR_C_Firmicutes"/>
</dbReference>
<dbReference type="InterPro" id="IPR001647">
    <property type="entry name" value="HTH_TetR"/>
</dbReference>
<protein>
    <recommendedName>
        <fullName evidence="3">HTH tetR-type domain-containing protein</fullName>
    </recommendedName>
</protein>
<organism evidence="4 5">
    <name type="scientific">Enterococcus canintestini</name>
    <dbReference type="NCBI Taxonomy" id="317010"/>
    <lineage>
        <taxon>Bacteria</taxon>
        <taxon>Bacillati</taxon>
        <taxon>Bacillota</taxon>
        <taxon>Bacilli</taxon>
        <taxon>Lactobacillales</taxon>
        <taxon>Enterococcaceae</taxon>
        <taxon>Enterococcus</taxon>
    </lineage>
</organism>
<name>A0A1L8R5D6_9ENTE</name>
<evidence type="ECO:0000256" key="1">
    <source>
        <dbReference type="ARBA" id="ARBA00023125"/>
    </source>
</evidence>
<proteinExistence type="predicted"/>
<feature type="domain" description="HTH tetR-type" evidence="3">
    <location>
        <begin position="13"/>
        <end position="73"/>
    </location>
</feature>
<evidence type="ECO:0000313" key="5">
    <source>
        <dbReference type="Proteomes" id="UP000182835"/>
    </source>
</evidence>
<sequence length="186" mass="21815">MQLEGKKVDRRILKTKKAIKAAFIDLIMKNEIDAISIAMITEQADIGRKTFYLHYYDKYDLMDQIIAEYLGQLGLRCDQNKMKRLGFEASTLEWFTFLDENFSLFARLFQSKAATSFRKQFLVFVGEQLRKKEKLVGSAINLEFKLQFLSYAITGIIEEYIMKDYRHKKQDVAKQLSIIVKQNLTL</sequence>
<dbReference type="GO" id="GO:0003677">
    <property type="term" value="F:DNA binding"/>
    <property type="evidence" value="ECO:0007669"/>
    <property type="project" value="UniProtKB-UniRule"/>
</dbReference>
<keyword evidence="1 2" id="KW-0238">DNA-binding</keyword>
<feature type="DNA-binding region" description="H-T-H motif" evidence="2">
    <location>
        <begin position="36"/>
        <end position="55"/>
    </location>
</feature>
<evidence type="ECO:0000259" key="3">
    <source>
        <dbReference type="PROSITE" id="PS50977"/>
    </source>
</evidence>
<dbReference type="PROSITE" id="PS50977">
    <property type="entry name" value="HTH_TETR_2"/>
    <property type="match status" value="1"/>
</dbReference>